<gene>
    <name evidence="2" type="ORF">POTOM_042567</name>
</gene>
<dbReference type="EMBL" id="JAAWWB010000023">
    <property type="protein sequence ID" value="KAG6754526.1"/>
    <property type="molecule type" value="Genomic_DNA"/>
</dbReference>
<dbReference type="Proteomes" id="UP000886885">
    <property type="component" value="Chromosome 12A"/>
</dbReference>
<sequence length="115" mass="12720">MSGGVGPTCSDISLPNEREQEQKLQEDRPRLKTLNALLPLQRKLVLWHGIKAAAPAAQVFMEGVAFSDRNEITKVEQDYEGSTRRLPIGRALAVANLAFRCLFTSVEPSRSTPLD</sequence>
<name>A0A8X7YP19_POPTO</name>
<organism evidence="2 3">
    <name type="scientific">Populus tomentosa</name>
    <name type="common">Chinese white poplar</name>
    <dbReference type="NCBI Taxonomy" id="118781"/>
    <lineage>
        <taxon>Eukaryota</taxon>
        <taxon>Viridiplantae</taxon>
        <taxon>Streptophyta</taxon>
        <taxon>Embryophyta</taxon>
        <taxon>Tracheophyta</taxon>
        <taxon>Spermatophyta</taxon>
        <taxon>Magnoliopsida</taxon>
        <taxon>eudicotyledons</taxon>
        <taxon>Gunneridae</taxon>
        <taxon>Pentapetalae</taxon>
        <taxon>rosids</taxon>
        <taxon>fabids</taxon>
        <taxon>Malpighiales</taxon>
        <taxon>Salicaceae</taxon>
        <taxon>Saliceae</taxon>
        <taxon>Populus</taxon>
    </lineage>
</organism>
<keyword evidence="3" id="KW-1185">Reference proteome</keyword>
<protein>
    <submittedName>
        <fullName evidence="2">Uncharacterized protein</fullName>
    </submittedName>
</protein>
<evidence type="ECO:0000313" key="2">
    <source>
        <dbReference type="EMBL" id="KAG6754526.1"/>
    </source>
</evidence>
<evidence type="ECO:0000256" key="1">
    <source>
        <dbReference type="SAM" id="MobiDB-lite"/>
    </source>
</evidence>
<reference evidence="2" key="1">
    <citation type="journal article" date="2020" name="bioRxiv">
        <title>Hybrid origin of Populus tomentosa Carr. identified through genome sequencing and phylogenomic analysis.</title>
        <authorList>
            <person name="An X."/>
            <person name="Gao K."/>
            <person name="Chen Z."/>
            <person name="Li J."/>
            <person name="Yang X."/>
            <person name="Yang X."/>
            <person name="Zhou J."/>
            <person name="Guo T."/>
            <person name="Zhao T."/>
            <person name="Huang S."/>
            <person name="Miao D."/>
            <person name="Khan W.U."/>
            <person name="Rao P."/>
            <person name="Ye M."/>
            <person name="Lei B."/>
            <person name="Liao W."/>
            <person name="Wang J."/>
            <person name="Ji L."/>
            <person name="Li Y."/>
            <person name="Guo B."/>
            <person name="Mustafa N.S."/>
            <person name="Li S."/>
            <person name="Yun Q."/>
            <person name="Keller S.R."/>
            <person name="Mao J."/>
            <person name="Zhang R."/>
            <person name="Strauss S.H."/>
        </authorList>
    </citation>
    <scope>NUCLEOTIDE SEQUENCE</scope>
    <source>
        <strain evidence="2">GM15</strain>
        <tissue evidence="2">Leaf</tissue>
    </source>
</reference>
<dbReference type="OrthoDB" id="1906194at2759"/>
<comment type="caution">
    <text evidence="2">The sequence shown here is derived from an EMBL/GenBank/DDBJ whole genome shotgun (WGS) entry which is preliminary data.</text>
</comment>
<accession>A0A8X7YP19</accession>
<feature type="region of interest" description="Disordered" evidence="1">
    <location>
        <begin position="1"/>
        <end position="27"/>
    </location>
</feature>
<proteinExistence type="predicted"/>
<feature type="compositionally biased region" description="Basic and acidic residues" evidence="1">
    <location>
        <begin position="16"/>
        <end position="27"/>
    </location>
</feature>
<evidence type="ECO:0000313" key="3">
    <source>
        <dbReference type="Proteomes" id="UP000886885"/>
    </source>
</evidence>
<dbReference type="AlphaFoldDB" id="A0A8X7YP19"/>